<dbReference type="InterPro" id="IPR009057">
    <property type="entry name" value="Homeodomain-like_sf"/>
</dbReference>
<dbReference type="EMBL" id="LNQE01001430">
    <property type="protein sequence ID" value="KUG17603.1"/>
    <property type="molecule type" value="Genomic_DNA"/>
</dbReference>
<sequence>MASDQHIFGGPYIYIKRASNSIIVNNEELLERITINPKIMVGKPVIRGTRLTVEYILGLLAHGISMEAILEEYPGLAKDDIYASLLFASKSLQDASFVPLGAEAV</sequence>
<dbReference type="Gene3D" id="1.10.10.10">
    <property type="entry name" value="Winged helix-like DNA-binding domain superfamily/Winged helix DNA-binding domain"/>
    <property type="match status" value="1"/>
</dbReference>
<dbReference type="InterPro" id="IPR007367">
    <property type="entry name" value="DUF433"/>
</dbReference>
<reference evidence="1" key="1">
    <citation type="journal article" date="2015" name="Proc. Natl. Acad. Sci. U.S.A.">
        <title>Networks of energetic and metabolic interactions define dynamics in microbial communities.</title>
        <authorList>
            <person name="Embree M."/>
            <person name="Liu J.K."/>
            <person name="Al-Bassam M.M."/>
            <person name="Zengler K."/>
        </authorList>
    </citation>
    <scope>NUCLEOTIDE SEQUENCE</scope>
</reference>
<dbReference type="PANTHER" id="PTHR34849:SF3">
    <property type="entry name" value="SSR2962 PROTEIN"/>
    <property type="match status" value="1"/>
</dbReference>
<organism evidence="1">
    <name type="scientific">hydrocarbon metagenome</name>
    <dbReference type="NCBI Taxonomy" id="938273"/>
    <lineage>
        <taxon>unclassified sequences</taxon>
        <taxon>metagenomes</taxon>
        <taxon>ecological metagenomes</taxon>
    </lineage>
</organism>
<dbReference type="InterPro" id="IPR036388">
    <property type="entry name" value="WH-like_DNA-bd_sf"/>
</dbReference>
<accession>A0A0W8FB59</accession>
<gene>
    <name evidence="1" type="ORF">ASZ90_012695</name>
</gene>
<comment type="caution">
    <text evidence="1">The sequence shown here is derived from an EMBL/GenBank/DDBJ whole genome shotgun (WGS) entry which is preliminary data.</text>
</comment>
<evidence type="ECO:0008006" key="2">
    <source>
        <dbReference type="Google" id="ProtNLM"/>
    </source>
</evidence>
<proteinExistence type="predicted"/>
<protein>
    <recommendedName>
        <fullName evidence="2">DUF433 domain-containing protein</fullName>
    </recommendedName>
</protein>
<evidence type="ECO:0000313" key="1">
    <source>
        <dbReference type="EMBL" id="KUG17603.1"/>
    </source>
</evidence>
<dbReference type="SUPFAM" id="SSF46689">
    <property type="entry name" value="Homeodomain-like"/>
    <property type="match status" value="1"/>
</dbReference>
<dbReference type="AlphaFoldDB" id="A0A0W8FB59"/>
<dbReference type="Pfam" id="PF04255">
    <property type="entry name" value="DUF433"/>
    <property type="match status" value="1"/>
</dbReference>
<name>A0A0W8FB59_9ZZZZ</name>
<dbReference type="PANTHER" id="PTHR34849">
    <property type="entry name" value="SSL5025 PROTEIN"/>
    <property type="match status" value="1"/>
</dbReference>